<evidence type="ECO:0000313" key="9">
    <source>
        <dbReference type="EMBL" id="MDH6063733.1"/>
    </source>
</evidence>
<dbReference type="GO" id="GO:0009007">
    <property type="term" value="F:site-specific DNA-methyltransferase (adenine-specific) activity"/>
    <property type="evidence" value="ECO:0007669"/>
    <property type="project" value="UniProtKB-EC"/>
</dbReference>
<dbReference type="SUPFAM" id="SSF53335">
    <property type="entry name" value="S-adenosyl-L-methionine-dependent methyltransferases"/>
    <property type="match status" value="1"/>
</dbReference>
<reference evidence="9 10" key="1">
    <citation type="journal article" date="2023" name="J. Phycol.">
        <title>Chrysosporum ovalisporum is synonymous with the true-branching cyanobacterium Umezakia natans (Nostocales/Aphanizomenonaceae).</title>
        <authorList>
            <person name="McGregor G.B."/>
            <person name="Sendall B.C."/>
            <person name="Niiyama Y."/>
            <person name="Tuji A."/>
            <person name="Willis A."/>
        </authorList>
    </citation>
    <scope>NUCLEOTIDE SEQUENCE [LARGE SCALE GENOMIC DNA]</scope>
    <source>
        <strain evidence="9 10">FSS-62</strain>
    </source>
</reference>
<evidence type="ECO:0000313" key="10">
    <source>
        <dbReference type="Proteomes" id="UP001159370"/>
    </source>
</evidence>
<feature type="domain" description="DNA methylase adenine-specific" evidence="7">
    <location>
        <begin position="519"/>
        <end position="813"/>
    </location>
</feature>
<dbReference type="InterPro" id="IPR002052">
    <property type="entry name" value="DNA_methylase_N6_adenine_CS"/>
</dbReference>
<gene>
    <name evidence="9" type="ORF">NWP23_08125</name>
</gene>
<protein>
    <submittedName>
        <fullName evidence="9">N-6 DNA methylase</fullName>
    </submittedName>
</protein>
<evidence type="ECO:0000256" key="1">
    <source>
        <dbReference type="ARBA" id="ARBA00022603"/>
    </source>
</evidence>
<evidence type="ECO:0000256" key="5">
    <source>
        <dbReference type="SAM" id="Coils"/>
    </source>
</evidence>
<organism evidence="9 10">
    <name type="scientific">Umezakia ovalisporum FSS-62</name>
    <dbReference type="NCBI Taxonomy" id="2971776"/>
    <lineage>
        <taxon>Bacteria</taxon>
        <taxon>Bacillati</taxon>
        <taxon>Cyanobacteriota</taxon>
        <taxon>Cyanophyceae</taxon>
        <taxon>Nostocales</taxon>
        <taxon>Nodulariaceae</taxon>
        <taxon>Umezakia</taxon>
    </lineage>
</organism>
<name>A0AA43KFD7_9CYAN</name>
<dbReference type="PROSITE" id="PS00092">
    <property type="entry name" value="N6_MTASE"/>
    <property type="match status" value="1"/>
</dbReference>
<dbReference type="GO" id="GO:0009307">
    <property type="term" value="P:DNA restriction-modification system"/>
    <property type="evidence" value="ECO:0007669"/>
    <property type="project" value="UniProtKB-KW"/>
</dbReference>
<feature type="compositionally biased region" description="Acidic residues" evidence="6">
    <location>
        <begin position="1253"/>
        <end position="1280"/>
    </location>
</feature>
<dbReference type="RefSeq" id="WP_280656878.1">
    <property type="nucleotide sequence ID" value="NZ_JANQDL010000055.1"/>
</dbReference>
<sequence length="1280" mass="147793">MFDEFLTSFFGIFQKSFKKKADFLSYINLPNSKRTGDEASIVDNAIISPLLELLGFAPGEQGYNQQKQSSRPDFAPSNKVYGTCLIVENKNTSLTLTLDLNDPDSHLSQLRSYIRGLRFGWLTNGIQFMVWDFSNPNQPRPIVDLDLPTAIQEWNQGGAATLSDATTRALRDIFDMFRKAAFTSLDRLKDELALDLNEWQQQALPLGNGSGNEPILVESLQSLLEELKADARRSLNHHLTLHDEYLNKANRLTDNAIESATQQIQHLRERVLSKLSIDPIQSLVKLSTEEKATIQEILIRLEQDARAFISPKELFDQILEVLNRAFQRIHANKAKPQKTPSSLEKDYITLYDPLLPYVNMVFGWHQRQATMRQTYQANISVFDDYTVWTALVQETMLGGLNEDQRRDEFALQAAYVVFIRLLLIRVCEDKEIFQSEDRVAYRFVSDGGMKQWQETIKRYWIFATGNPYSPLLDMAYNNAQNIYAHFFTGRELFNWYQLNEQQLIMTLHQLSRFNFAGVDSDIVGTVYNTYVSRKEKKEKGQYYTPPEIVNYILDEVGYVSGTGIIGKNKRLIDPACGSGSFLVAATKRLVSAYKNNADQIDDPVTVLERVQANLFGFDLNPFACYLAEVNLLIQVLDLVKLAHEKQQRPKIQRFHIYNVDALARPSGSYRFALFNTLIAEESDQVDQIKSRSPNTPYVNGFAFVVANPPYGAQFSDEYKNILRVDYADVFYGQPDSYVFFMKLGIELLGTDGKFGFITPNTYLMGENTANLRQEILTAGRIEQIVDLPQGIWSDANVDCALLFINQDSDENNRRRQQPQINILGLRDSLDKLTLRTWQETIVQQQSRWLDNPRNKINIRYDSLINRIEEACRISVGNNGVTTKILILDDITESTQGIIPYKTKTEAISNRYIKIRRDIPDNERDWQPLLDGTSFIGRYELIWGKNKHFLKYGNWLQRPREAKYFNSPKLLVQAIRNRALKRRLVGTYDENQFYNRHNFNNIVLKDNQPYDLKYILALFNSSLLNYWYRSEFDNVNINPSYFRQLPIYPADAATQAELVEKVDRILDKNNQISEFREQGYIIERKRDGNTLIEIPYDRLLIEIQQQNPNFSTLNFFDAKAAQLFSIPEKCDLQQTISSNVFISPKYPNNVVLRNNKLWFEVPDDNIRHYLLGYLKTSQWQGKTWDEIKNQAQIPEEETDLNTFFALENQKRQTIQTLLDEVAQIDAEIDEKVLNLYGINDPTDRQRILGSAPTNDEDAETTDDETETTDISEIDSESESEE</sequence>
<accession>A0AA43KFD7</accession>
<keyword evidence="2" id="KW-0808">Transferase</keyword>
<dbReference type="InterPro" id="IPR050953">
    <property type="entry name" value="N4_N6_ade-DNA_methylase"/>
</dbReference>
<keyword evidence="1 9" id="KW-0489">Methyltransferase</keyword>
<dbReference type="AlphaFoldDB" id="A0AA43KFD7"/>
<keyword evidence="4" id="KW-0680">Restriction system</keyword>
<feature type="region of interest" description="Disordered" evidence="6">
    <location>
        <begin position="1242"/>
        <end position="1280"/>
    </location>
</feature>
<evidence type="ECO:0000256" key="2">
    <source>
        <dbReference type="ARBA" id="ARBA00022679"/>
    </source>
</evidence>
<dbReference type="PANTHER" id="PTHR33841:SF5">
    <property type="entry name" value="DNA METHYLASE (MODIFICATION METHYLASE) (METHYLTRANSFERASE)-RELATED"/>
    <property type="match status" value="1"/>
</dbReference>
<dbReference type="GO" id="GO:0008170">
    <property type="term" value="F:N-methyltransferase activity"/>
    <property type="evidence" value="ECO:0007669"/>
    <property type="project" value="InterPro"/>
</dbReference>
<feature type="domain" description="TaqI-like C-terminal specificity" evidence="8">
    <location>
        <begin position="927"/>
        <end position="1046"/>
    </location>
</feature>
<dbReference type="PANTHER" id="PTHR33841">
    <property type="entry name" value="DNA METHYLTRANSFERASE YEEA-RELATED"/>
    <property type="match status" value="1"/>
</dbReference>
<dbReference type="GO" id="GO:0032259">
    <property type="term" value="P:methylation"/>
    <property type="evidence" value="ECO:0007669"/>
    <property type="project" value="UniProtKB-KW"/>
</dbReference>
<evidence type="ECO:0000256" key="4">
    <source>
        <dbReference type="ARBA" id="ARBA00022747"/>
    </source>
</evidence>
<evidence type="ECO:0000259" key="7">
    <source>
        <dbReference type="Pfam" id="PF02384"/>
    </source>
</evidence>
<proteinExistence type="predicted"/>
<dbReference type="InterPro" id="IPR003356">
    <property type="entry name" value="DNA_methylase_A-5"/>
</dbReference>
<dbReference type="Pfam" id="PF12950">
    <property type="entry name" value="TaqI_C"/>
    <property type="match status" value="1"/>
</dbReference>
<evidence type="ECO:0000256" key="3">
    <source>
        <dbReference type="ARBA" id="ARBA00022691"/>
    </source>
</evidence>
<keyword evidence="5" id="KW-0175">Coiled coil</keyword>
<dbReference type="InterPro" id="IPR029063">
    <property type="entry name" value="SAM-dependent_MTases_sf"/>
</dbReference>
<comment type="caution">
    <text evidence="9">The sequence shown here is derived from an EMBL/GenBank/DDBJ whole genome shotgun (WGS) entry which is preliminary data.</text>
</comment>
<evidence type="ECO:0000256" key="6">
    <source>
        <dbReference type="SAM" id="MobiDB-lite"/>
    </source>
</evidence>
<dbReference type="EMBL" id="JANQDL010000055">
    <property type="protein sequence ID" value="MDH6063733.1"/>
    <property type="molecule type" value="Genomic_DNA"/>
</dbReference>
<dbReference type="GO" id="GO:0003677">
    <property type="term" value="F:DNA binding"/>
    <property type="evidence" value="ECO:0007669"/>
    <property type="project" value="InterPro"/>
</dbReference>
<feature type="coiled-coil region" evidence="5">
    <location>
        <begin position="217"/>
        <end position="270"/>
    </location>
</feature>
<evidence type="ECO:0000259" key="8">
    <source>
        <dbReference type="Pfam" id="PF12950"/>
    </source>
</evidence>
<dbReference type="Gene3D" id="3.40.50.150">
    <property type="entry name" value="Vaccinia Virus protein VP39"/>
    <property type="match status" value="1"/>
</dbReference>
<dbReference type="InterPro" id="IPR025931">
    <property type="entry name" value="TaqI_C"/>
</dbReference>
<dbReference type="PRINTS" id="PR00507">
    <property type="entry name" value="N12N6MTFRASE"/>
</dbReference>
<dbReference type="Pfam" id="PF02384">
    <property type="entry name" value="N6_Mtase"/>
    <property type="match status" value="1"/>
</dbReference>
<dbReference type="Proteomes" id="UP001159370">
    <property type="component" value="Unassembled WGS sequence"/>
</dbReference>
<keyword evidence="3" id="KW-0949">S-adenosyl-L-methionine</keyword>